<evidence type="ECO:0000256" key="2">
    <source>
        <dbReference type="ARBA" id="ARBA00012652"/>
    </source>
</evidence>
<keyword evidence="4" id="KW-0732">Signal</keyword>
<dbReference type="Pfam" id="PF17389">
    <property type="entry name" value="Bac_rhamnosid6H"/>
    <property type="match status" value="1"/>
</dbReference>
<keyword evidence="3" id="KW-0378">Hydrolase</keyword>
<evidence type="ECO:0000256" key="4">
    <source>
        <dbReference type="SAM" id="SignalP"/>
    </source>
</evidence>
<accession>A0ABV5H634</accession>
<proteinExistence type="predicted"/>
<dbReference type="Gene3D" id="2.60.420.10">
    <property type="entry name" value="Maltose phosphorylase, domain 3"/>
    <property type="match status" value="1"/>
</dbReference>
<name>A0ABV5H634_9FLAO</name>
<evidence type="ECO:0000313" key="8">
    <source>
        <dbReference type="Proteomes" id="UP001589590"/>
    </source>
</evidence>
<dbReference type="Pfam" id="PF17390">
    <property type="entry name" value="Bac_rhamnosid_C"/>
    <property type="match status" value="1"/>
</dbReference>
<dbReference type="InterPro" id="IPR016007">
    <property type="entry name" value="Alpha_rhamnosid"/>
</dbReference>
<organism evidence="7 8">
    <name type="scientific">Algibacter miyuki</name>
    <dbReference type="NCBI Taxonomy" id="1306933"/>
    <lineage>
        <taxon>Bacteria</taxon>
        <taxon>Pseudomonadati</taxon>
        <taxon>Bacteroidota</taxon>
        <taxon>Flavobacteriia</taxon>
        <taxon>Flavobacteriales</taxon>
        <taxon>Flavobacteriaceae</taxon>
        <taxon>Algibacter</taxon>
    </lineage>
</organism>
<dbReference type="Proteomes" id="UP001589590">
    <property type="component" value="Unassembled WGS sequence"/>
</dbReference>
<sequence length="612" mass="69569">MNKYLSLLIFIAAFQGVNAQYQTENLDLENNYIQPESIVKVGENHYFIDFGKAYFGNVEISSTQSQNDSLVFHLGEKLDGEFHIDRNPGATIRYRKSKLNQLLANEPVSPKMSPYKRNTTGAAIILADSIGAIIPFRYCEIENLKIPIESIQIKQKALHYKFNDDASAFSSSNAIMDSIWELCKHTIKATSFTGYYVDGDRERIPYEADAYINQLSHYSVDNEYTMARRTNDYFINHPTWPTEWLLHTVLMFHADYMYTGDIEPLKKHYDNLKLKTLMDLERADGLISSKSPNLTKDLILKLGFKKANTQIKDIIDWPPAQKDTGWKVALVEGERDGYEIVPVNTAVNAFYYYNLKLMTEIATVLNKTEDAAFYKKKAELVKTTINTKLFDAEKGYYIDGEGSSHSALHANMLPLAFDLVPEEHVASVAAFVKSRGMACSVYGAQYLLEGLYKSNEAEYANSLISDTVGDRNWWNMIKVGSTMTMEAWDVRHKPNADWNHAWGTAPLNAITRYMWGIKPKTAGFKVAEINPKLGKLTHTSIKVPTKHGFILADFKKETDKTDRYTITIPEDMSAEFILPKTLKKAYLNGKKVKRKALHLALETGTHHIKIAY</sequence>
<evidence type="ECO:0000259" key="5">
    <source>
        <dbReference type="Pfam" id="PF17389"/>
    </source>
</evidence>
<dbReference type="RefSeq" id="WP_290271014.1">
    <property type="nucleotide sequence ID" value="NZ_JAUFQP010000010.1"/>
</dbReference>
<dbReference type="EC" id="3.2.1.40" evidence="2"/>
<keyword evidence="8" id="KW-1185">Reference proteome</keyword>
<evidence type="ECO:0000256" key="3">
    <source>
        <dbReference type="ARBA" id="ARBA00022801"/>
    </source>
</evidence>
<gene>
    <name evidence="7" type="ORF">ACFFU1_18555</name>
</gene>
<dbReference type="InterPro" id="IPR035396">
    <property type="entry name" value="Bac_rhamnosid6H"/>
</dbReference>
<reference evidence="7 8" key="1">
    <citation type="submission" date="2024-09" db="EMBL/GenBank/DDBJ databases">
        <authorList>
            <person name="Sun Q."/>
            <person name="Mori K."/>
        </authorList>
    </citation>
    <scope>NUCLEOTIDE SEQUENCE [LARGE SCALE GENOMIC DNA]</scope>
    <source>
        <strain evidence="7 8">CECT 8300</strain>
    </source>
</reference>
<evidence type="ECO:0000313" key="7">
    <source>
        <dbReference type="EMBL" id="MFB9106916.1"/>
    </source>
</evidence>
<dbReference type="Gene3D" id="2.60.120.260">
    <property type="entry name" value="Galactose-binding domain-like"/>
    <property type="match status" value="1"/>
</dbReference>
<dbReference type="PANTHER" id="PTHR33307:SF6">
    <property type="entry name" value="ALPHA-RHAMNOSIDASE (EUROFUNG)-RELATED"/>
    <property type="match status" value="1"/>
</dbReference>
<dbReference type="PANTHER" id="PTHR33307">
    <property type="entry name" value="ALPHA-RHAMNOSIDASE (EUROFUNG)"/>
    <property type="match status" value="1"/>
</dbReference>
<dbReference type="EMBL" id="JBHMFA010000035">
    <property type="protein sequence ID" value="MFB9106916.1"/>
    <property type="molecule type" value="Genomic_DNA"/>
</dbReference>
<comment type="catalytic activity">
    <reaction evidence="1">
        <text>Hydrolysis of terminal non-reducing alpha-L-rhamnose residues in alpha-L-rhamnosides.</text>
        <dbReference type="EC" id="3.2.1.40"/>
    </reaction>
</comment>
<protein>
    <recommendedName>
        <fullName evidence="2">alpha-L-rhamnosidase</fullName>
        <ecNumber evidence="2">3.2.1.40</ecNumber>
    </recommendedName>
</protein>
<dbReference type="Gene3D" id="1.50.10.10">
    <property type="match status" value="1"/>
</dbReference>
<evidence type="ECO:0000256" key="1">
    <source>
        <dbReference type="ARBA" id="ARBA00001445"/>
    </source>
</evidence>
<dbReference type="SUPFAM" id="SSF48208">
    <property type="entry name" value="Six-hairpin glycosidases"/>
    <property type="match status" value="1"/>
</dbReference>
<feature type="domain" description="Alpha-L-rhamnosidase C-terminal" evidence="6">
    <location>
        <begin position="516"/>
        <end position="584"/>
    </location>
</feature>
<dbReference type="InterPro" id="IPR008928">
    <property type="entry name" value="6-hairpin_glycosidase_sf"/>
</dbReference>
<comment type="caution">
    <text evidence="7">The sequence shown here is derived from an EMBL/GenBank/DDBJ whole genome shotgun (WGS) entry which is preliminary data.</text>
</comment>
<feature type="signal peptide" evidence="4">
    <location>
        <begin position="1"/>
        <end position="19"/>
    </location>
</feature>
<dbReference type="InterPro" id="IPR012341">
    <property type="entry name" value="6hp_glycosidase-like_sf"/>
</dbReference>
<feature type="chain" id="PRO_5046161972" description="alpha-L-rhamnosidase" evidence="4">
    <location>
        <begin position="20"/>
        <end position="612"/>
    </location>
</feature>
<evidence type="ECO:0000259" key="6">
    <source>
        <dbReference type="Pfam" id="PF17390"/>
    </source>
</evidence>
<feature type="domain" description="Alpha-L-rhamnosidase six-hairpin glycosidase" evidence="5">
    <location>
        <begin position="165"/>
        <end position="509"/>
    </location>
</feature>
<dbReference type="InterPro" id="IPR035398">
    <property type="entry name" value="Bac_rhamnosid_C"/>
</dbReference>